<keyword evidence="4 7" id="KW-0863">Zinc-finger</keyword>
<evidence type="ECO:0000313" key="11">
    <source>
        <dbReference type="Proteomes" id="UP000887116"/>
    </source>
</evidence>
<organism evidence="10 11">
    <name type="scientific">Trichonephila clavata</name>
    <name type="common">Joro spider</name>
    <name type="synonym">Nephila clavata</name>
    <dbReference type="NCBI Taxonomy" id="2740835"/>
    <lineage>
        <taxon>Eukaryota</taxon>
        <taxon>Metazoa</taxon>
        <taxon>Ecdysozoa</taxon>
        <taxon>Arthropoda</taxon>
        <taxon>Chelicerata</taxon>
        <taxon>Arachnida</taxon>
        <taxon>Araneae</taxon>
        <taxon>Araneomorphae</taxon>
        <taxon>Entelegynae</taxon>
        <taxon>Araneoidea</taxon>
        <taxon>Nephilidae</taxon>
        <taxon>Trichonephila</taxon>
    </lineage>
</organism>
<dbReference type="PANTHER" id="PTHR46144:SF6">
    <property type="entry name" value="C2H2-TYPE DOMAIN-CONTAINING PROTEIN"/>
    <property type="match status" value="1"/>
</dbReference>
<name>A0A8X6FD97_TRICU</name>
<dbReference type="InterPro" id="IPR013087">
    <property type="entry name" value="Znf_C2H2_type"/>
</dbReference>
<evidence type="ECO:0000256" key="7">
    <source>
        <dbReference type="PROSITE-ProRule" id="PRU00042"/>
    </source>
</evidence>
<dbReference type="Proteomes" id="UP000887116">
    <property type="component" value="Unassembled WGS sequence"/>
</dbReference>
<feature type="domain" description="C2H2-type" evidence="9">
    <location>
        <begin position="259"/>
        <end position="288"/>
    </location>
</feature>
<accession>A0A8X6FD97</accession>
<dbReference type="InterPro" id="IPR003604">
    <property type="entry name" value="Matrin/U1-like-C_Znf_C2H2"/>
</dbReference>
<comment type="subcellular location">
    <subcellularLocation>
        <location evidence="1">Nucleus</location>
    </subcellularLocation>
</comment>
<comment type="caution">
    <text evidence="10">The sequence shown here is derived from an EMBL/GenBank/DDBJ whole genome shotgun (WGS) entry which is preliminary data.</text>
</comment>
<keyword evidence="3" id="KW-0677">Repeat</keyword>
<dbReference type="PROSITE" id="PS00028">
    <property type="entry name" value="ZINC_FINGER_C2H2_1"/>
    <property type="match status" value="6"/>
</dbReference>
<feature type="domain" description="C2H2-type" evidence="9">
    <location>
        <begin position="142"/>
        <end position="171"/>
    </location>
</feature>
<dbReference type="GO" id="GO:0005634">
    <property type="term" value="C:nucleus"/>
    <property type="evidence" value="ECO:0007669"/>
    <property type="project" value="UniProtKB-SubCell"/>
</dbReference>
<dbReference type="OrthoDB" id="1925236at2759"/>
<evidence type="ECO:0000259" key="9">
    <source>
        <dbReference type="PROSITE" id="PS50157"/>
    </source>
</evidence>
<keyword evidence="2" id="KW-0479">Metal-binding</keyword>
<dbReference type="GO" id="GO:0008270">
    <property type="term" value="F:zinc ion binding"/>
    <property type="evidence" value="ECO:0007669"/>
    <property type="project" value="UniProtKB-KW"/>
</dbReference>
<keyword evidence="6" id="KW-0539">Nucleus</keyword>
<dbReference type="Pfam" id="PF12171">
    <property type="entry name" value="zf-C2H2_jaz"/>
    <property type="match status" value="2"/>
</dbReference>
<feature type="compositionally biased region" description="Basic and acidic residues" evidence="8">
    <location>
        <begin position="45"/>
        <end position="58"/>
    </location>
</feature>
<dbReference type="Pfam" id="PF12874">
    <property type="entry name" value="zf-met"/>
    <property type="match status" value="3"/>
</dbReference>
<evidence type="ECO:0000313" key="10">
    <source>
        <dbReference type="EMBL" id="GFQ76437.1"/>
    </source>
</evidence>
<dbReference type="GO" id="GO:0003676">
    <property type="term" value="F:nucleic acid binding"/>
    <property type="evidence" value="ECO:0007669"/>
    <property type="project" value="InterPro"/>
</dbReference>
<sequence length="474" mass="54426">MQAKYIFEKYILDSNLNQEASKRFGYSDFVASSVLFKMMDEKADQETTSPVKEEKMEPPKNGAPNKPWKADELFFTDSDDDPFPEIECDLCSKQFSNVKMYEQHLNSKKHHQMLTKQRMMGKLKTSEKHDHEELEPESPEELQCDVCEKTFSSHIPYAAHIRGSVHAKNLKQKKLKESLKDKPEVLAENNAAENEDDDLLQKPFARCTVCSKVFYDPSAYQQHMRGAVHKKKVQNQKLCDSLKHDLPENPDFEDDELFSKCDVCNKSFSGPVPYKIHLKSAVHENQVKRNQAMEKLKDFFQEDPENGKMICKECKKPFTDPFAFKLHLDNNSHERQSAKEMVLQYVTANPEIVAMKSIANISSGEESDESGGYEKGFYFLVCKICHTSFSGLASAQDHVMSKKHLKTKKDRSEMKKLKKKLSEKKKAVETNGTNGHTEDKSADTVKSPIVDEVDGIYIRKPKKERHTSDDFELV</sequence>
<feature type="region of interest" description="Disordered" evidence="8">
    <location>
        <begin position="45"/>
        <end position="68"/>
    </location>
</feature>
<dbReference type="InterPro" id="IPR036236">
    <property type="entry name" value="Znf_C2H2_sf"/>
</dbReference>
<evidence type="ECO:0000256" key="8">
    <source>
        <dbReference type="SAM" id="MobiDB-lite"/>
    </source>
</evidence>
<dbReference type="SMART" id="SM00451">
    <property type="entry name" value="ZnF_U1"/>
    <property type="match status" value="6"/>
</dbReference>
<dbReference type="PANTHER" id="PTHR46144">
    <property type="entry name" value="ZINC FINGER PROTEIN 385B-LIKE"/>
    <property type="match status" value="1"/>
</dbReference>
<evidence type="ECO:0000256" key="1">
    <source>
        <dbReference type="ARBA" id="ARBA00004123"/>
    </source>
</evidence>
<dbReference type="SUPFAM" id="SSF57667">
    <property type="entry name" value="beta-beta-alpha zinc fingers"/>
    <property type="match status" value="6"/>
</dbReference>
<dbReference type="InterPro" id="IPR022755">
    <property type="entry name" value="Znf_C2H2_jaz"/>
</dbReference>
<evidence type="ECO:0000256" key="3">
    <source>
        <dbReference type="ARBA" id="ARBA00022737"/>
    </source>
</evidence>
<protein>
    <recommendedName>
        <fullName evidence="9">C2H2-type domain-containing protein</fullName>
    </recommendedName>
</protein>
<dbReference type="PROSITE" id="PS50157">
    <property type="entry name" value="ZINC_FINGER_C2H2_2"/>
    <property type="match status" value="3"/>
</dbReference>
<dbReference type="InterPro" id="IPR051868">
    <property type="entry name" value="ZN346_ZMAT4"/>
</dbReference>
<gene>
    <name evidence="10" type="primary">AVEN_83309_1</name>
    <name evidence="10" type="ORF">TNCT_140071</name>
</gene>
<evidence type="ECO:0000256" key="5">
    <source>
        <dbReference type="ARBA" id="ARBA00022833"/>
    </source>
</evidence>
<keyword evidence="11" id="KW-1185">Reference proteome</keyword>
<dbReference type="AlphaFoldDB" id="A0A8X6FD97"/>
<proteinExistence type="predicted"/>
<dbReference type="SMART" id="SM00355">
    <property type="entry name" value="ZnF_C2H2"/>
    <property type="match status" value="6"/>
</dbReference>
<feature type="domain" description="C2H2-type" evidence="9">
    <location>
        <begin position="205"/>
        <end position="234"/>
    </location>
</feature>
<evidence type="ECO:0000256" key="6">
    <source>
        <dbReference type="ARBA" id="ARBA00023242"/>
    </source>
</evidence>
<evidence type="ECO:0000256" key="2">
    <source>
        <dbReference type="ARBA" id="ARBA00022723"/>
    </source>
</evidence>
<evidence type="ECO:0000256" key="4">
    <source>
        <dbReference type="ARBA" id="ARBA00022771"/>
    </source>
</evidence>
<dbReference type="EMBL" id="BMAO01001863">
    <property type="protein sequence ID" value="GFQ76437.1"/>
    <property type="molecule type" value="Genomic_DNA"/>
</dbReference>
<feature type="region of interest" description="Disordered" evidence="8">
    <location>
        <begin position="404"/>
        <end position="446"/>
    </location>
</feature>
<dbReference type="Gene3D" id="3.30.160.60">
    <property type="entry name" value="Classic Zinc Finger"/>
    <property type="match status" value="5"/>
</dbReference>
<keyword evidence="5" id="KW-0862">Zinc</keyword>
<reference evidence="10" key="1">
    <citation type="submission" date="2020-07" db="EMBL/GenBank/DDBJ databases">
        <title>Multicomponent nature underlies the extraordinary mechanical properties of spider dragline silk.</title>
        <authorList>
            <person name="Kono N."/>
            <person name="Nakamura H."/>
            <person name="Mori M."/>
            <person name="Yoshida Y."/>
            <person name="Ohtoshi R."/>
            <person name="Malay A.D."/>
            <person name="Moran D.A.P."/>
            <person name="Tomita M."/>
            <person name="Numata K."/>
            <person name="Arakawa K."/>
        </authorList>
    </citation>
    <scope>NUCLEOTIDE SEQUENCE</scope>
</reference>